<dbReference type="Gene3D" id="3.40.50.1820">
    <property type="entry name" value="alpha/beta hydrolase"/>
    <property type="match status" value="1"/>
</dbReference>
<dbReference type="EMBL" id="LSMT01000402">
    <property type="protein sequence ID" value="PFX18600.1"/>
    <property type="molecule type" value="Genomic_DNA"/>
</dbReference>
<dbReference type="InterPro" id="IPR029058">
    <property type="entry name" value="AB_hydrolase_fold"/>
</dbReference>
<evidence type="ECO:0000313" key="3">
    <source>
        <dbReference type="Proteomes" id="UP000225706"/>
    </source>
</evidence>
<dbReference type="Proteomes" id="UP000225706">
    <property type="component" value="Unassembled WGS sequence"/>
</dbReference>
<dbReference type="InterPro" id="IPR026555">
    <property type="entry name" value="NSL3/Tex30"/>
</dbReference>
<protein>
    <submittedName>
        <fullName evidence="2">Testis-expressed sequence 30 protein</fullName>
    </submittedName>
</protein>
<evidence type="ECO:0000313" key="2">
    <source>
        <dbReference type="EMBL" id="PFX18600.1"/>
    </source>
</evidence>
<keyword evidence="3" id="KW-1185">Reference proteome</keyword>
<dbReference type="OrthoDB" id="6415022at2759"/>
<dbReference type="PANTHER" id="PTHR13136:SF11">
    <property type="entry name" value="TESTIS-EXPRESSED PROTEIN 30"/>
    <property type="match status" value="1"/>
</dbReference>
<dbReference type="InterPro" id="IPR046879">
    <property type="entry name" value="KANL3/Tex30_Abhydrolase"/>
</dbReference>
<accession>A0A2B4RPY4</accession>
<sequence length="226" mass="25631">MARNLRKVAVKMPVEERELDGVFNFPCQASWNGCAVILTHGAGGNMNYLHLEKLAAHLASTGILCLRFTCRTKNFQYRTQCFTAVVEFLRNFEEFPIKMCIIAGRSMGARVAAEVASNSSLTTNFIFGVACLSYPLHPPRKTSELRVSSLLHLGLPALFISGRKDPYCRPDLMDTTLNRMANDWTMHWVEGADHELKLHGKVNHELISNMCEWFVQWCQSVFMAER</sequence>
<comment type="caution">
    <text evidence="2">The sequence shown here is derived from an EMBL/GenBank/DDBJ whole genome shotgun (WGS) entry which is preliminary data.</text>
</comment>
<feature type="domain" description="KANL3/Tex30 alpha/beta hydrolase-like" evidence="1">
    <location>
        <begin position="35"/>
        <end position="210"/>
    </location>
</feature>
<dbReference type="STRING" id="50429.A0A2B4RPY4"/>
<dbReference type="SUPFAM" id="SSF53474">
    <property type="entry name" value="alpha/beta-Hydrolases"/>
    <property type="match status" value="1"/>
</dbReference>
<reference evidence="3" key="1">
    <citation type="journal article" date="2017" name="bioRxiv">
        <title>Comparative analysis of the genomes of Stylophora pistillata and Acropora digitifera provides evidence for extensive differences between species of corals.</title>
        <authorList>
            <person name="Voolstra C.R."/>
            <person name="Li Y."/>
            <person name="Liew Y.J."/>
            <person name="Baumgarten S."/>
            <person name="Zoccola D."/>
            <person name="Flot J.-F."/>
            <person name="Tambutte S."/>
            <person name="Allemand D."/>
            <person name="Aranda M."/>
        </authorList>
    </citation>
    <scope>NUCLEOTIDE SEQUENCE [LARGE SCALE GENOMIC DNA]</scope>
</reference>
<name>A0A2B4RPY4_STYPI</name>
<dbReference type="AlphaFoldDB" id="A0A2B4RPY4"/>
<dbReference type="Pfam" id="PF20408">
    <property type="entry name" value="Abhydrolase_11"/>
    <property type="match status" value="1"/>
</dbReference>
<proteinExistence type="predicted"/>
<organism evidence="2 3">
    <name type="scientific">Stylophora pistillata</name>
    <name type="common">Smooth cauliflower coral</name>
    <dbReference type="NCBI Taxonomy" id="50429"/>
    <lineage>
        <taxon>Eukaryota</taxon>
        <taxon>Metazoa</taxon>
        <taxon>Cnidaria</taxon>
        <taxon>Anthozoa</taxon>
        <taxon>Hexacorallia</taxon>
        <taxon>Scleractinia</taxon>
        <taxon>Astrocoeniina</taxon>
        <taxon>Pocilloporidae</taxon>
        <taxon>Stylophora</taxon>
    </lineage>
</organism>
<evidence type="ECO:0000259" key="1">
    <source>
        <dbReference type="Pfam" id="PF20408"/>
    </source>
</evidence>
<gene>
    <name evidence="2" type="primary">Tex30</name>
    <name evidence="2" type="ORF">AWC38_SpisGene17024</name>
</gene>
<dbReference type="PANTHER" id="PTHR13136">
    <property type="entry name" value="TESTIS DEVELOPMENT PROTEIN PRTD"/>
    <property type="match status" value="1"/>
</dbReference>